<dbReference type="Gene3D" id="1.10.238.10">
    <property type="entry name" value="EF-hand"/>
    <property type="match status" value="1"/>
</dbReference>
<dbReference type="Proteomes" id="UP000326289">
    <property type="component" value="Unassembled WGS sequence"/>
</dbReference>
<evidence type="ECO:0008006" key="3">
    <source>
        <dbReference type="Google" id="ProtNLM"/>
    </source>
</evidence>
<evidence type="ECO:0000313" key="2">
    <source>
        <dbReference type="Proteomes" id="UP000326289"/>
    </source>
</evidence>
<organism evidence="1 2">
    <name type="scientific">Aspergillus minisclerotigenes</name>
    <dbReference type="NCBI Taxonomy" id="656917"/>
    <lineage>
        <taxon>Eukaryota</taxon>
        <taxon>Fungi</taxon>
        <taxon>Dikarya</taxon>
        <taxon>Ascomycota</taxon>
        <taxon>Pezizomycotina</taxon>
        <taxon>Eurotiomycetes</taxon>
        <taxon>Eurotiomycetidae</taxon>
        <taxon>Eurotiales</taxon>
        <taxon>Aspergillaceae</taxon>
        <taxon>Aspergillus</taxon>
        <taxon>Aspergillus subgen. Circumdati</taxon>
    </lineage>
</organism>
<dbReference type="AlphaFoldDB" id="A0A5N6JHH8"/>
<reference evidence="1 2" key="1">
    <citation type="submission" date="2019-04" db="EMBL/GenBank/DDBJ databases">
        <title>Fungal friends and foes A comparative genomics study of 23 Aspergillus species from section Flavi.</title>
        <authorList>
            <consortium name="DOE Joint Genome Institute"/>
            <person name="Kjaerbolling I."/>
            <person name="Vesth T.C."/>
            <person name="Frisvad J.C."/>
            <person name="Nybo J.L."/>
            <person name="Theobald S."/>
            <person name="Kildgaard S."/>
            <person name="Petersen T.I."/>
            <person name="Kuo A."/>
            <person name="Sato A."/>
            <person name="Lyhne E.K."/>
            <person name="Kogle M.E."/>
            <person name="Wiebenga A."/>
            <person name="Kun R.S."/>
            <person name="Lubbers R.J."/>
            <person name="Makela M.R."/>
            <person name="Barry K."/>
            <person name="Chovatia M."/>
            <person name="Clum A."/>
            <person name="Daum C."/>
            <person name="Haridas S."/>
            <person name="He G."/>
            <person name="LaButti K."/>
            <person name="Lipzen A."/>
            <person name="Mondo S."/>
            <person name="Pangilinan J."/>
            <person name="Riley R."/>
            <person name="Salamov A."/>
            <person name="Simmons B.A."/>
            <person name="Magnuson J.K."/>
            <person name="Henrissat B."/>
            <person name="Mortensen U.H."/>
            <person name="Larsen T.O."/>
            <person name="De vries R.P."/>
            <person name="Grigoriev I.V."/>
            <person name="Machida M."/>
            <person name="Baker S.E."/>
            <person name="Andersen M.R."/>
        </authorList>
    </citation>
    <scope>NUCLEOTIDE SEQUENCE [LARGE SCALE GENOMIC DNA]</scope>
    <source>
        <strain evidence="1 2">CBS 117635</strain>
    </source>
</reference>
<gene>
    <name evidence="1" type="ORF">BDV30DRAFT_205460</name>
</gene>
<keyword evidence="2" id="KW-1185">Reference proteome</keyword>
<protein>
    <recommendedName>
        <fullName evidence="3">EF-hand domain-containing protein</fullName>
    </recommendedName>
</protein>
<evidence type="ECO:0000313" key="1">
    <source>
        <dbReference type="EMBL" id="KAB8277297.1"/>
    </source>
</evidence>
<name>A0A5N6JHH8_9EURO</name>
<accession>A0A5N6JHH8</accession>
<proteinExistence type="predicted"/>
<dbReference type="InterPro" id="IPR011992">
    <property type="entry name" value="EF-hand-dom_pair"/>
</dbReference>
<dbReference type="SUPFAM" id="SSF47473">
    <property type="entry name" value="EF-hand"/>
    <property type="match status" value="1"/>
</dbReference>
<dbReference type="EMBL" id="ML732773">
    <property type="protein sequence ID" value="KAB8277297.1"/>
    <property type="molecule type" value="Genomic_DNA"/>
</dbReference>
<sequence length="83" mass="9452">MNADEYRSMAREVFGDDLSDQTIQRSFQKLDRDHDGQLSFDGKSQPPGGILISHLTIALNRVYGRLYESGISGDVWRIVAWLH</sequence>